<dbReference type="WBParaSite" id="TCLT_0000859101-mRNA-1">
    <property type="protein sequence ID" value="TCLT_0000859101-mRNA-1"/>
    <property type="gene ID" value="TCLT_0000859101"/>
</dbReference>
<reference evidence="11" key="1">
    <citation type="submission" date="2016-04" db="UniProtKB">
        <authorList>
            <consortium name="WormBaseParasite"/>
        </authorList>
    </citation>
    <scope>IDENTIFICATION</scope>
</reference>
<feature type="transmembrane region" description="Helical" evidence="8">
    <location>
        <begin position="20"/>
        <end position="38"/>
    </location>
</feature>
<comment type="similarity">
    <text evidence="2">Belongs to the amino acid-polyamine-organocation (APC) superfamily. L-type amino acid transporter (LAT) (TC 2.A.3.8) family.</text>
</comment>
<dbReference type="OrthoDB" id="3257095at2759"/>
<feature type="transmembrane region" description="Helical" evidence="8">
    <location>
        <begin position="364"/>
        <end position="388"/>
    </location>
</feature>
<protein>
    <submittedName>
        <fullName evidence="11">Large neutral amino acids transporter small subunit 1</fullName>
    </submittedName>
</protein>
<feature type="transmembrane region" description="Helical" evidence="8">
    <location>
        <begin position="50"/>
        <end position="72"/>
    </location>
</feature>
<evidence type="ECO:0000256" key="8">
    <source>
        <dbReference type="SAM" id="Phobius"/>
    </source>
</evidence>
<feature type="transmembrane region" description="Helical" evidence="8">
    <location>
        <begin position="246"/>
        <end position="267"/>
    </location>
</feature>
<dbReference type="OMA" id="LINYCAF"/>
<keyword evidence="7 8" id="KW-0472">Membrane</keyword>
<evidence type="ECO:0000256" key="6">
    <source>
        <dbReference type="ARBA" id="ARBA00022989"/>
    </source>
</evidence>
<feature type="transmembrane region" description="Helical" evidence="8">
    <location>
        <begin position="426"/>
        <end position="446"/>
    </location>
</feature>
<evidence type="ECO:0000256" key="2">
    <source>
        <dbReference type="ARBA" id="ARBA00007040"/>
    </source>
</evidence>
<dbReference type="PIRSF" id="PIRSF006060">
    <property type="entry name" value="AA_transporter"/>
    <property type="match status" value="1"/>
</dbReference>
<evidence type="ECO:0000256" key="1">
    <source>
        <dbReference type="ARBA" id="ARBA00004651"/>
    </source>
</evidence>
<dbReference type="STRING" id="103827.A0A158RCR4"/>
<comment type="subcellular location">
    <subcellularLocation>
        <location evidence="1">Cell membrane</location>
        <topology evidence="1">Multi-pass membrane protein</topology>
    </subcellularLocation>
</comment>
<dbReference type="PANTHER" id="PTHR11785">
    <property type="entry name" value="AMINO ACID TRANSPORTER"/>
    <property type="match status" value="1"/>
</dbReference>
<feature type="transmembrane region" description="Helical" evidence="8">
    <location>
        <begin position="400"/>
        <end position="420"/>
    </location>
</feature>
<evidence type="ECO:0000313" key="10">
    <source>
        <dbReference type="Proteomes" id="UP000276776"/>
    </source>
</evidence>
<evidence type="ECO:0000256" key="4">
    <source>
        <dbReference type="ARBA" id="ARBA00022475"/>
    </source>
</evidence>
<dbReference type="Gene3D" id="1.20.1740.10">
    <property type="entry name" value="Amino acid/polyamine transporter I"/>
    <property type="match status" value="1"/>
</dbReference>
<evidence type="ECO:0000256" key="3">
    <source>
        <dbReference type="ARBA" id="ARBA00022448"/>
    </source>
</evidence>
<evidence type="ECO:0000313" key="11">
    <source>
        <dbReference type="WBParaSite" id="TCLT_0000859101-mRNA-1"/>
    </source>
</evidence>
<feature type="transmembrane region" description="Helical" evidence="8">
    <location>
        <begin position="297"/>
        <end position="319"/>
    </location>
</feature>
<dbReference type="EMBL" id="UYYF01004654">
    <property type="protein sequence ID" value="VDN06153.1"/>
    <property type="molecule type" value="Genomic_DNA"/>
</dbReference>
<dbReference type="InterPro" id="IPR050598">
    <property type="entry name" value="AminoAcid_Transporter"/>
</dbReference>
<feature type="transmembrane region" description="Helical" evidence="8">
    <location>
        <begin position="339"/>
        <end position="358"/>
    </location>
</feature>
<feature type="transmembrane region" description="Helical" evidence="8">
    <location>
        <begin position="97"/>
        <end position="118"/>
    </location>
</feature>
<sequence length="459" mass="50580">MDFSDTNDSNKIRLKRQVSLFNGCAIIIGVIVGSGIFVSPKGVLMHSGSIGLSLIIWILSGVFATVGSFLYAELGTTIPKSGGDYAYINEAFGSLPAFLYLWAALIIIIPTSNAIMALTFAKYTLQPFFGTCDAPDSAVRLLAACMICLITFINCFSVKLAMKLQNIFSVAKIIALCIIIGAGIFWMFSGNIEHLEPSQLFEGSEFNPSRIALAFYSGVFSYSGWNSLNFVTEELINPYKNLPRAILISMFMITTIYVLVNMAYFTALSVPEFLDSPAVAVTFAEIVMKRFAMAMPVFVAVSCIGGLNSVIFSTSRMFFVGARDGRLPELISMISVKYLTPLPSLLILGILSLVMLITSDVYALISYLTFTETLVIAFAVAGLIKLRFTDPTLHRPIKYNILFPVVFLVICLALLLLPLFIEAMEIIIGMLIVLSGVPFYFLFVFWTNKPACMYRPWSK</sequence>
<keyword evidence="6 8" id="KW-1133">Transmembrane helix</keyword>
<reference evidence="9 10" key="2">
    <citation type="submission" date="2018-11" db="EMBL/GenBank/DDBJ databases">
        <authorList>
            <consortium name="Pathogen Informatics"/>
        </authorList>
    </citation>
    <scope>NUCLEOTIDE SEQUENCE [LARGE SCALE GENOMIC DNA]</scope>
</reference>
<organism evidence="11">
    <name type="scientific">Thelazia callipaeda</name>
    <name type="common">Oriental eyeworm</name>
    <name type="synonym">Parasitic nematode</name>
    <dbReference type="NCBI Taxonomy" id="103827"/>
    <lineage>
        <taxon>Eukaryota</taxon>
        <taxon>Metazoa</taxon>
        <taxon>Ecdysozoa</taxon>
        <taxon>Nematoda</taxon>
        <taxon>Chromadorea</taxon>
        <taxon>Rhabditida</taxon>
        <taxon>Spirurina</taxon>
        <taxon>Spiruromorpha</taxon>
        <taxon>Thelazioidea</taxon>
        <taxon>Thelaziidae</taxon>
        <taxon>Thelazia</taxon>
    </lineage>
</organism>
<feature type="transmembrane region" description="Helical" evidence="8">
    <location>
        <begin position="138"/>
        <end position="158"/>
    </location>
</feature>
<evidence type="ECO:0000313" key="9">
    <source>
        <dbReference type="EMBL" id="VDN06153.1"/>
    </source>
</evidence>
<accession>A0A158RCR4</accession>
<dbReference type="AlphaFoldDB" id="A0A158RCR4"/>
<dbReference type="GO" id="GO:0015179">
    <property type="term" value="F:L-amino acid transmembrane transporter activity"/>
    <property type="evidence" value="ECO:0007669"/>
    <property type="project" value="TreeGrafter"/>
</dbReference>
<dbReference type="Pfam" id="PF13520">
    <property type="entry name" value="AA_permease_2"/>
    <property type="match status" value="1"/>
</dbReference>
<feature type="transmembrane region" description="Helical" evidence="8">
    <location>
        <begin position="208"/>
        <end position="225"/>
    </location>
</feature>
<dbReference type="InterPro" id="IPR002293">
    <property type="entry name" value="AA/rel_permease1"/>
</dbReference>
<dbReference type="Proteomes" id="UP000276776">
    <property type="component" value="Unassembled WGS sequence"/>
</dbReference>
<keyword evidence="4" id="KW-1003">Cell membrane</keyword>
<evidence type="ECO:0000256" key="5">
    <source>
        <dbReference type="ARBA" id="ARBA00022692"/>
    </source>
</evidence>
<dbReference type="PANTHER" id="PTHR11785:SF528">
    <property type="entry name" value="AMINO ACID TRANSPORTER PROTEIN JHI-21"/>
    <property type="match status" value="1"/>
</dbReference>
<feature type="transmembrane region" description="Helical" evidence="8">
    <location>
        <begin position="170"/>
        <end position="188"/>
    </location>
</feature>
<dbReference type="FunFam" id="1.20.1740.10:FF:000003">
    <property type="entry name" value="Y+L amino acid transporter 1 isoform X1"/>
    <property type="match status" value="1"/>
</dbReference>
<evidence type="ECO:0000256" key="7">
    <source>
        <dbReference type="ARBA" id="ARBA00023136"/>
    </source>
</evidence>
<keyword evidence="3" id="KW-0813">Transport</keyword>
<proteinExistence type="inferred from homology"/>
<keyword evidence="10" id="KW-1185">Reference proteome</keyword>
<name>A0A158RCR4_THECL</name>
<dbReference type="GO" id="GO:0005886">
    <property type="term" value="C:plasma membrane"/>
    <property type="evidence" value="ECO:0007669"/>
    <property type="project" value="UniProtKB-SubCell"/>
</dbReference>
<keyword evidence="5 8" id="KW-0812">Transmembrane</keyword>
<gene>
    <name evidence="9" type="ORF">TCLT_LOCUS8580</name>
</gene>